<keyword evidence="2" id="KW-1185">Reference proteome</keyword>
<evidence type="ECO:0000313" key="2">
    <source>
        <dbReference type="Proteomes" id="UP000887566"/>
    </source>
</evidence>
<sequence>MLLPRGNEATDGRAKSGHWSSAGATHDRRGSGPNCASFRTATPLPRSPLSAQSPHHPPHSHTSDLDHQRHLPAAPPSKRSSTIASNATTIVSIFRSLTRNTVFGKDELAF</sequence>
<accession>A0A914X185</accession>
<feature type="region of interest" description="Disordered" evidence="1">
    <location>
        <begin position="1"/>
        <end position="85"/>
    </location>
</feature>
<name>A0A914X185_9BILA</name>
<proteinExistence type="predicted"/>
<evidence type="ECO:0000313" key="3">
    <source>
        <dbReference type="WBParaSite" id="PSAMB.scaffold6229size9922.g28114.t1"/>
    </source>
</evidence>
<reference evidence="3" key="1">
    <citation type="submission" date="2022-11" db="UniProtKB">
        <authorList>
            <consortium name="WormBaseParasite"/>
        </authorList>
    </citation>
    <scope>IDENTIFICATION</scope>
</reference>
<dbReference type="Proteomes" id="UP000887566">
    <property type="component" value="Unplaced"/>
</dbReference>
<dbReference type="AlphaFoldDB" id="A0A914X185"/>
<evidence type="ECO:0000256" key="1">
    <source>
        <dbReference type="SAM" id="MobiDB-lite"/>
    </source>
</evidence>
<protein>
    <submittedName>
        <fullName evidence="3">Uncharacterized protein</fullName>
    </submittedName>
</protein>
<dbReference type="WBParaSite" id="PSAMB.scaffold6229size9922.g28114.t1">
    <property type="protein sequence ID" value="PSAMB.scaffold6229size9922.g28114.t1"/>
    <property type="gene ID" value="PSAMB.scaffold6229size9922.g28114"/>
</dbReference>
<organism evidence="2 3">
    <name type="scientific">Plectus sambesii</name>
    <dbReference type="NCBI Taxonomy" id="2011161"/>
    <lineage>
        <taxon>Eukaryota</taxon>
        <taxon>Metazoa</taxon>
        <taxon>Ecdysozoa</taxon>
        <taxon>Nematoda</taxon>
        <taxon>Chromadorea</taxon>
        <taxon>Plectida</taxon>
        <taxon>Plectina</taxon>
        <taxon>Plectoidea</taxon>
        <taxon>Plectidae</taxon>
        <taxon>Plectus</taxon>
    </lineage>
</organism>